<evidence type="ECO:0000259" key="5">
    <source>
        <dbReference type="Pfam" id="PF07819"/>
    </source>
</evidence>
<dbReference type="SUPFAM" id="SSF50978">
    <property type="entry name" value="WD40 repeat-like"/>
    <property type="match status" value="1"/>
</dbReference>
<dbReference type="InterPro" id="IPR001680">
    <property type="entry name" value="WD40_rpt"/>
</dbReference>
<dbReference type="Pfam" id="PF07819">
    <property type="entry name" value="PGAP1"/>
    <property type="match status" value="1"/>
</dbReference>
<gene>
    <name evidence="8" type="primary">HET-E1_29</name>
    <name evidence="8" type="ORF">LSUE1_G007488</name>
</gene>
<dbReference type="InterPro" id="IPR036322">
    <property type="entry name" value="WD40_repeat_dom_sf"/>
</dbReference>
<dbReference type="Gene3D" id="3.40.50.1820">
    <property type="entry name" value="alpha/beta hydrolase"/>
    <property type="match status" value="1"/>
</dbReference>
<keyword evidence="9" id="KW-1185">Reference proteome</keyword>
<dbReference type="InterPro" id="IPR056884">
    <property type="entry name" value="NPHP3-like_N"/>
</dbReference>
<dbReference type="Pfam" id="PF24883">
    <property type="entry name" value="NPHP3_N"/>
    <property type="match status" value="1"/>
</dbReference>
<evidence type="ECO:0000259" key="6">
    <source>
        <dbReference type="Pfam" id="PF22939"/>
    </source>
</evidence>
<comment type="caution">
    <text evidence="8">The sequence shown here is derived from an EMBL/GenBank/DDBJ whole genome shotgun (WGS) entry which is preliminary data.</text>
</comment>
<evidence type="ECO:0000256" key="4">
    <source>
        <dbReference type="RuleBase" id="RU365011"/>
    </source>
</evidence>
<keyword evidence="4" id="KW-0813">Transport</keyword>
<dbReference type="InterPro" id="IPR015943">
    <property type="entry name" value="WD40/YVTN_repeat-like_dom_sf"/>
</dbReference>
<dbReference type="PANTHER" id="PTHR10039">
    <property type="entry name" value="AMELOGENIN"/>
    <property type="match status" value="1"/>
</dbReference>
<evidence type="ECO:0000256" key="3">
    <source>
        <dbReference type="ARBA" id="ARBA00022737"/>
    </source>
</evidence>
<feature type="domain" description="Nephrocystin 3-like N-terminal" evidence="7">
    <location>
        <begin position="342"/>
        <end position="502"/>
    </location>
</feature>
<dbReference type="EC" id="3.1.-.-" evidence="4"/>
<dbReference type="Gene3D" id="2.130.10.10">
    <property type="entry name" value="YVTN repeat-like/Quinoprotein amine dehydrogenase"/>
    <property type="match status" value="3"/>
</dbReference>
<dbReference type="InterPro" id="IPR027417">
    <property type="entry name" value="P-loop_NTPase"/>
</dbReference>
<reference evidence="8 9" key="1">
    <citation type="submission" date="2018-05" db="EMBL/GenBank/DDBJ databases">
        <title>Genome sequencing and assembly of the regulated plant pathogen Lachnellula willkommii and related sister species for the development of diagnostic species identification markers.</title>
        <authorList>
            <person name="Giroux E."/>
            <person name="Bilodeau G."/>
        </authorList>
    </citation>
    <scope>NUCLEOTIDE SEQUENCE [LARGE SCALE GENOMIC DNA]</scope>
    <source>
        <strain evidence="8 9">CBS 268.59</strain>
    </source>
</reference>
<proteinExistence type="inferred from homology"/>
<protein>
    <recommendedName>
        <fullName evidence="2 4">GPI inositol-deacylase</fullName>
        <ecNumber evidence="4">3.1.-.-</ecNumber>
    </recommendedName>
</protein>
<dbReference type="EMBL" id="QGMK01001504">
    <property type="protein sequence ID" value="TVY68623.1"/>
    <property type="molecule type" value="Genomic_DNA"/>
</dbReference>
<dbReference type="GO" id="GO:0015031">
    <property type="term" value="P:protein transport"/>
    <property type="evidence" value="ECO:0007669"/>
    <property type="project" value="UniProtKB-KW"/>
</dbReference>
<dbReference type="Pfam" id="PF22939">
    <property type="entry name" value="WHD_GPIID"/>
    <property type="match status" value="1"/>
</dbReference>
<dbReference type="Gene3D" id="3.40.50.300">
    <property type="entry name" value="P-loop containing nucleotide triphosphate hydrolases"/>
    <property type="match status" value="1"/>
</dbReference>
<comment type="function">
    <text evidence="1 4">Involved in inositol deacylation of GPI-anchored proteins which plays important roles in the quality control and ER-associated degradation of GPI-anchored proteins.</text>
</comment>
<dbReference type="InterPro" id="IPR012908">
    <property type="entry name" value="PGAP1-ab_dom-like"/>
</dbReference>
<keyword evidence="3" id="KW-0677">Repeat</keyword>
<feature type="domain" description="GPI inositol-deacylase winged helix" evidence="6">
    <location>
        <begin position="604"/>
        <end position="694"/>
    </location>
</feature>
<feature type="domain" description="GPI inositol-deacylase PGAP1-like alpha/beta" evidence="5">
    <location>
        <begin position="59"/>
        <end position="187"/>
    </location>
</feature>
<evidence type="ECO:0000259" key="7">
    <source>
        <dbReference type="Pfam" id="PF24883"/>
    </source>
</evidence>
<dbReference type="SUPFAM" id="SSF52540">
    <property type="entry name" value="P-loop containing nucleoside triphosphate hydrolases"/>
    <property type="match status" value="1"/>
</dbReference>
<dbReference type="Proteomes" id="UP000469558">
    <property type="component" value="Unassembled WGS sequence"/>
</dbReference>
<dbReference type="InterPro" id="IPR029058">
    <property type="entry name" value="AB_hydrolase_fold"/>
</dbReference>
<keyword evidence="4" id="KW-0256">Endoplasmic reticulum</keyword>
<keyword evidence="4" id="KW-0472">Membrane</keyword>
<organism evidence="8 9">
    <name type="scientific">Lachnellula suecica</name>
    <dbReference type="NCBI Taxonomy" id="602035"/>
    <lineage>
        <taxon>Eukaryota</taxon>
        <taxon>Fungi</taxon>
        <taxon>Dikarya</taxon>
        <taxon>Ascomycota</taxon>
        <taxon>Pezizomycotina</taxon>
        <taxon>Leotiomycetes</taxon>
        <taxon>Helotiales</taxon>
        <taxon>Lachnaceae</taxon>
        <taxon>Lachnellula</taxon>
    </lineage>
</organism>
<dbReference type="SUPFAM" id="SSF53474">
    <property type="entry name" value="alpha/beta-Hydrolases"/>
    <property type="match status" value="1"/>
</dbReference>
<dbReference type="Pfam" id="PF00400">
    <property type="entry name" value="WD40"/>
    <property type="match status" value="1"/>
</dbReference>
<evidence type="ECO:0000313" key="9">
    <source>
        <dbReference type="Proteomes" id="UP000469558"/>
    </source>
</evidence>
<comment type="subcellular location">
    <subcellularLocation>
        <location evidence="4">Endoplasmic reticulum membrane</location>
    </subcellularLocation>
</comment>
<evidence type="ECO:0000256" key="1">
    <source>
        <dbReference type="ARBA" id="ARBA00003496"/>
    </source>
</evidence>
<name>A0A8T9BX54_9HELO</name>
<comment type="similarity">
    <text evidence="4">Belongs to the GPI inositol-deacylase family.</text>
</comment>
<dbReference type="GO" id="GO:0005789">
    <property type="term" value="C:endoplasmic reticulum membrane"/>
    <property type="evidence" value="ECO:0007669"/>
    <property type="project" value="UniProtKB-SubCell"/>
</dbReference>
<dbReference type="OrthoDB" id="194358at2759"/>
<evidence type="ECO:0000313" key="8">
    <source>
        <dbReference type="EMBL" id="TVY68623.1"/>
    </source>
</evidence>
<sequence>MNSPELERQKSVASTSKRSFLSRTLTRRDAGGEAVEDVKGPFGLNTLFDPAESAIADLVFVHGLGGGSRSTWTKSNDPALYWPEQWLPNDYSFRDVRIHSFGYNSNWDKESTLNIHDFAKSLLGAIVDCPLIPRGTTAPLVLVGHSMGGLVIKRAFILAKQKEEFYSLAQRIGTILFLATPHRGADLAQLLTKMLNLSSGNRPFVTDLHRNSLATQSINDEFPQHCQELQLYSFYETLPTSFGVTKSLVVDKDLATLGYANERTSYLNANHRDVCKYDDTSDPNYRTVRNALASTFETFRDSVVLSKRDLHNDQRKILSTFLGESDATEDDFMGIDGLRMEGSCEWLTNKESFQAWQNSLQPQMYWMSGKPATGKTVLSGKTVAHLRGLHMDCAFYFFNFRNKTKSSIHSFLLSMAWQMSLLHTGVLNVVLDIFEKDDQLSKADYRTIWRKLFLEGILTVHFPRPQYWVIDALDECKADSDLVPLLLKLLETGRVRVFLTSRNTFESHRQLVHSKAKVISEEVLAHDTKSDIALYLEANMHDLPSVDENARQQMLDTILSKSAGCFLWVTLVMQELRRVHTSVEIRLVLENVPSDMSELYSRILDSMSQSPYGKMLAKTILIWAVCSARPLTTNELHHALQIDLKDTIDSIERSIASSCGQLVFIDPQSRVQIVHQTARDYLISAYNTSEFSIDKRLGSTQLAMTCLTYLNGKEMQGPFIRKLSLNSIVKERSPFAHYACTSFFHHIVNVPSTNDDVMSALSKFLSSSNVLVWIEYIAQHSDLNLLIQAGKVFKNYLQRRSSHVSPLGKDVALIDTWSTDLLRLVTKFGKKLSSSPSAIFNLIPPFCPPETCFRKQFGSSARGIGVFGLSATSWDDCLSTIVDPQEQFLALACSKTKFAIGTSSGKIKIHNQTTCQEVQTLQHQEPVRLLQFGQKRRVLVSAGSKTIRVWDTGTWEEVQSFEIPQQCMLLALADEDQLLLAALKSNCLMVWDLTAGYLRDSINWTEGLDGTQAHAFRRPTFAAISLELSLLAVVYRGQEILLWDLDQEALYETYNKESGASFGRDTRPAADAGAICVVFCTAPDTSLLAAAYSGGELVLFDTSAGMVKSSTIANAQVLACSPDGRTLASGDSSGIIQLFEFETLKLLYRIYSEDYGIRELVFSGDGQHLLDIRGSQCRVWDPPVLVRQELDDENSDTISVSTAQQEMRPRDMDDAVLITSIACHGNGEFVFCGKEGGSVYLYETKTGRQDRKLFSHAGGVSIVSLQYDDESETLTSIDDSSRILSHRISHPQKGFTSPEKIFDQRASDSVEQLLSNAGHTRLLISSAEKDTLWSLSPS</sequence>
<keyword evidence="4" id="KW-0378">Hydrolase</keyword>
<dbReference type="PANTHER" id="PTHR10039:SF16">
    <property type="entry name" value="GPI INOSITOL-DEACYLASE"/>
    <property type="match status" value="1"/>
</dbReference>
<evidence type="ECO:0000256" key="2">
    <source>
        <dbReference type="ARBA" id="ARBA00015856"/>
    </source>
</evidence>
<dbReference type="SMART" id="SM00320">
    <property type="entry name" value="WD40"/>
    <property type="match status" value="6"/>
</dbReference>
<keyword evidence="4" id="KW-0653">Protein transport</keyword>
<feature type="non-terminal residue" evidence="8">
    <location>
        <position position="1"/>
    </location>
</feature>
<accession>A0A8T9BX54</accession>
<dbReference type="InterPro" id="IPR054471">
    <property type="entry name" value="GPIID_WHD"/>
</dbReference>
<dbReference type="GO" id="GO:0016788">
    <property type="term" value="F:hydrolase activity, acting on ester bonds"/>
    <property type="evidence" value="ECO:0007669"/>
    <property type="project" value="InterPro"/>
</dbReference>